<dbReference type="EMBL" id="CP017839">
    <property type="protein sequence ID" value="APA97490.1"/>
    <property type="molecule type" value="Genomic_DNA"/>
</dbReference>
<dbReference type="InterPro" id="IPR002372">
    <property type="entry name" value="PQQ_rpt_dom"/>
</dbReference>
<evidence type="ECO:0000313" key="6">
    <source>
        <dbReference type="Proteomes" id="UP000180166"/>
    </source>
</evidence>
<dbReference type="Gene3D" id="2.130.10.10">
    <property type="entry name" value="YVTN repeat-like/Quinoprotein amine dehydrogenase"/>
    <property type="match status" value="1"/>
</dbReference>
<reference evidence="3 6" key="3">
    <citation type="submission" date="2016-10" db="EMBL/GenBank/DDBJ databases">
        <title>Genome sequence of Nocardia seriolae strain EM150506, isolated from Anguila japonica.</title>
        <authorList>
            <person name="Han H.-J."/>
        </authorList>
    </citation>
    <scope>NUCLEOTIDE SEQUENCE [LARGE SCALE GENOMIC DNA]</scope>
    <source>
        <strain evidence="3 6">EM150506</strain>
    </source>
</reference>
<feature type="transmembrane region" description="Helical" evidence="1">
    <location>
        <begin position="95"/>
        <end position="114"/>
    </location>
</feature>
<proteinExistence type="predicted"/>
<evidence type="ECO:0000313" key="4">
    <source>
        <dbReference type="EMBL" id="GAP29439.1"/>
    </source>
</evidence>
<dbReference type="KEGG" id="nsr:NS506_03438"/>
<organism evidence="4 5">
    <name type="scientific">Nocardia seriolae</name>
    <dbReference type="NCBI Taxonomy" id="37332"/>
    <lineage>
        <taxon>Bacteria</taxon>
        <taxon>Bacillati</taxon>
        <taxon>Actinomycetota</taxon>
        <taxon>Actinomycetes</taxon>
        <taxon>Mycobacteriales</taxon>
        <taxon>Nocardiaceae</taxon>
        <taxon>Nocardia</taxon>
    </lineage>
</organism>
<evidence type="ECO:0000259" key="2">
    <source>
        <dbReference type="Pfam" id="PF13360"/>
    </source>
</evidence>
<evidence type="ECO:0000256" key="1">
    <source>
        <dbReference type="SAM" id="Phobius"/>
    </source>
</evidence>
<accession>A0A0B8NHI0</accession>
<keyword evidence="1" id="KW-0812">Transmembrane</keyword>
<feature type="transmembrane region" description="Helical" evidence="1">
    <location>
        <begin position="63"/>
        <end position="83"/>
    </location>
</feature>
<dbReference type="Proteomes" id="UP000180166">
    <property type="component" value="Chromosome"/>
</dbReference>
<dbReference type="AlphaFoldDB" id="A0A0B8NHI0"/>
<dbReference type="RefSeq" id="WP_033088469.1">
    <property type="nucleotide sequence ID" value="NZ_AP017900.1"/>
</dbReference>
<keyword evidence="1" id="KW-0472">Membrane</keyword>
<dbReference type="Proteomes" id="UP000037179">
    <property type="component" value="Unassembled WGS sequence"/>
</dbReference>
<keyword evidence="5" id="KW-1185">Reference proteome</keyword>
<dbReference type="EMBL" id="BBYQ01000056">
    <property type="protein sequence ID" value="GAP29439.1"/>
    <property type="molecule type" value="Genomic_DNA"/>
</dbReference>
<dbReference type="InterPro" id="IPR015943">
    <property type="entry name" value="WD40/YVTN_repeat-like_dom_sf"/>
</dbReference>
<name>A0A0B8NHI0_9NOCA</name>
<evidence type="ECO:0000313" key="5">
    <source>
        <dbReference type="Proteomes" id="UP000037179"/>
    </source>
</evidence>
<feature type="domain" description="Pyrrolo-quinoline quinone repeat" evidence="2">
    <location>
        <begin position="231"/>
        <end position="352"/>
    </location>
</feature>
<reference evidence="4 5" key="2">
    <citation type="journal article" date="2016" name="Genome Announc.">
        <title>Draft Genome Sequence of Erythromycin- and Oxytetracycline-Sensitive Nocardia seriolae Strain U-1 (NBRC 110359).</title>
        <authorList>
            <person name="Imajoh M."/>
            <person name="Sukeda M."/>
            <person name="Shimizu M."/>
            <person name="Yamane J."/>
            <person name="Ohnishi K."/>
            <person name="Oshima S."/>
        </authorList>
    </citation>
    <scope>NUCLEOTIDE SEQUENCE [LARGE SCALE GENOMIC DNA]</scope>
    <source>
        <strain evidence="4 5">U-1</strain>
    </source>
</reference>
<dbReference type="OrthoDB" id="4571219at2"/>
<reference evidence="5" key="1">
    <citation type="submission" date="2015-07" db="EMBL/GenBank/DDBJ databases">
        <title>Nocardia seriolae U-1 whole genome shotgun sequence.</title>
        <authorList>
            <person name="Imajoh M."/>
            <person name="Fukumoto Y."/>
            <person name="Sukeda M."/>
            <person name="Yamane J."/>
            <person name="Yamasaki K."/>
            <person name="Shimizu M."/>
            <person name="Ohnishi K."/>
            <person name="Oshima S."/>
        </authorList>
    </citation>
    <scope>NUCLEOTIDE SEQUENCE [LARGE SCALE GENOMIC DNA]</scope>
    <source>
        <strain evidence="5">U-1</strain>
    </source>
</reference>
<dbReference type="GeneID" id="93375972"/>
<gene>
    <name evidence="3" type="ORF">NS506_03438</name>
    <name evidence="4" type="ORF">NSK11_contig00056-0019</name>
</gene>
<sequence>MPRAFATVACLLGGAVLIAVAIAVVRLYRDWDGHRGLAHSFHAVEAWHRLRLQNPLFGQLPTAFAASALLVIGTVSAICVFVLPEQLRRLSKRALIISAVIGVVIPAATAVAAVRAGDDNRNVDHTTAARATVPARPTRLGTQQYRIRMPANWYDEGIRNEGLVAAGTGYVVASRQGITAYDGETGTPRWHYLRRNTEYRGRDGIVYHAGTLRSADNGAVVLAEWATLGWMAFDANTGEILWQDSDFTRDANAQRDAPTFVAGEPWFAPAPLITYGRSEFRGYDARTGARLWSANLLPQGCATANYLKIRVTTTAFYRAAGCVDGADQSVIATALDPRTGAMIGNRELMRAAAVKDHNAFVGIDGDGDTVVVRWLESPDNGEIVVRDPARLVTAAIVRDRDRE</sequence>
<evidence type="ECO:0000313" key="3">
    <source>
        <dbReference type="EMBL" id="APA97490.1"/>
    </source>
</evidence>
<dbReference type="SUPFAM" id="SSF50998">
    <property type="entry name" value="Quinoprotein alcohol dehydrogenase-like"/>
    <property type="match status" value="1"/>
</dbReference>
<dbReference type="InterPro" id="IPR011047">
    <property type="entry name" value="Quinoprotein_ADH-like_sf"/>
</dbReference>
<protein>
    <recommendedName>
        <fullName evidence="2">Pyrrolo-quinoline quinone repeat domain-containing protein</fullName>
    </recommendedName>
</protein>
<dbReference type="Pfam" id="PF13360">
    <property type="entry name" value="PQQ_2"/>
    <property type="match status" value="1"/>
</dbReference>
<keyword evidence="1" id="KW-1133">Transmembrane helix</keyword>